<keyword evidence="10" id="KW-1185">Reference proteome</keyword>
<evidence type="ECO:0000256" key="1">
    <source>
        <dbReference type="ARBA" id="ARBA00002355"/>
    </source>
</evidence>
<evidence type="ECO:0000313" key="9">
    <source>
        <dbReference type="EMBL" id="EXJ77549.1"/>
    </source>
</evidence>
<sequence>MLTESFLAATLTANKAPAHTSAALKDVGIFLHEAQPQSTFRHGYKKSSSQPGCVAISDSHIFAAQADKAVVHVYSRERGNQEATVPFPERLHSLVFARGAAILILGTEAGKLLLWEVATGRLTTSVAAHLQPVSSLCITPDNKYIISASADTSVHVWSLAQLISFLQLGGTYGAEDTSKSPVRTFAAHRTAVTAAACGHSEITTNFAITSSEDGTCYIWHVETGQILRTILLPIAAMCVAVDPADRVMYFGGKDGQIHAWDVFRHSEISPVSNLDPAAIAPIQLSAKDGWAAPTKDIGAANCLTLSYDGTSLLSGHSSGAVIRWDVAKHRILNEVANLGQPVTNIEMLDPTGFANQKRPGYSVVNIVKPNLEFASLSENGTCGVSAKYNLNTMITRPNSARQNEHDDIDNAITGPGISSTLLDAALRALGSGSGSGRGLIQSTTTDDAEKVQVEKLEEEVSKLKQQIAAFRRVEEKRKDKRLKRMMERENIDTKMRDAYFAAVKKSKDGDEAVKKWQQQKKAIDADSDRDYLDDEMDLT</sequence>
<dbReference type="STRING" id="1182542.W9Y519"/>
<dbReference type="GO" id="GO:0005656">
    <property type="term" value="C:nuclear pre-replicative complex"/>
    <property type="evidence" value="ECO:0007669"/>
    <property type="project" value="TreeGrafter"/>
</dbReference>
<organism evidence="9 10">
    <name type="scientific">Capronia epimyces CBS 606.96</name>
    <dbReference type="NCBI Taxonomy" id="1182542"/>
    <lineage>
        <taxon>Eukaryota</taxon>
        <taxon>Fungi</taxon>
        <taxon>Dikarya</taxon>
        <taxon>Ascomycota</taxon>
        <taxon>Pezizomycotina</taxon>
        <taxon>Eurotiomycetes</taxon>
        <taxon>Chaetothyriomycetidae</taxon>
        <taxon>Chaetothyriales</taxon>
        <taxon>Herpotrichiellaceae</taxon>
        <taxon>Capronia</taxon>
    </lineage>
</organism>
<dbReference type="GeneID" id="19173859"/>
<keyword evidence="6" id="KW-0698">rRNA processing</keyword>
<dbReference type="Gene3D" id="2.130.10.10">
    <property type="entry name" value="YVTN repeat-like/Quinoprotein amine dehydrogenase"/>
    <property type="match status" value="2"/>
</dbReference>
<dbReference type="Pfam" id="PF00400">
    <property type="entry name" value="WD40"/>
    <property type="match status" value="2"/>
</dbReference>
<name>W9Y519_9EURO</name>
<evidence type="ECO:0000256" key="5">
    <source>
        <dbReference type="PROSITE-ProRule" id="PRU00221"/>
    </source>
</evidence>
<comment type="subunit">
    <text evidence="6">Component of the RIX1 complex, composed of IPI1, RIX1/IPI2 and IPI3 in a 1:2:2 stoichiometry. The complex interacts (via RIX1) with MDN1 (via its hexameric AAA ATPase ring) and the pre-60S ribosome particles.</text>
</comment>
<accession>W9Y519</accession>
<dbReference type="GO" id="GO:0006364">
    <property type="term" value="P:rRNA processing"/>
    <property type="evidence" value="ECO:0007669"/>
    <property type="project" value="UniProtKB-UniRule"/>
</dbReference>
<dbReference type="AlphaFoldDB" id="W9Y519"/>
<evidence type="ECO:0000256" key="3">
    <source>
        <dbReference type="ARBA" id="ARBA00022574"/>
    </source>
</evidence>
<evidence type="ECO:0000256" key="2">
    <source>
        <dbReference type="ARBA" id="ARBA00010143"/>
    </source>
</evidence>
<reference evidence="9 10" key="1">
    <citation type="submission" date="2013-03" db="EMBL/GenBank/DDBJ databases">
        <title>The Genome Sequence of Capronia epimyces CBS 606.96.</title>
        <authorList>
            <consortium name="The Broad Institute Genomics Platform"/>
            <person name="Cuomo C."/>
            <person name="de Hoog S."/>
            <person name="Gorbushina A."/>
            <person name="Walker B."/>
            <person name="Young S.K."/>
            <person name="Zeng Q."/>
            <person name="Gargeya S."/>
            <person name="Fitzgerald M."/>
            <person name="Haas B."/>
            <person name="Abouelleil A."/>
            <person name="Allen A.W."/>
            <person name="Alvarado L."/>
            <person name="Arachchi H.M."/>
            <person name="Berlin A.M."/>
            <person name="Chapman S.B."/>
            <person name="Gainer-Dewar J."/>
            <person name="Goldberg J."/>
            <person name="Griggs A."/>
            <person name="Gujja S."/>
            <person name="Hansen M."/>
            <person name="Howarth C."/>
            <person name="Imamovic A."/>
            <person name="Ireland A."/>
            <person name="Larimer J."/>
            <person name="McCowan C."/>
            <person name="Murphy C."/>
            <person name="Pearson M."/>
            <person name="Poon T.W."/>
            <person name="Priest M."/>
            <person name="Roberts A."/>
            <person name="Saif S."/>
            <person name="Shea T."/>
            <person name="Sisk P."/>
            <person name="Sykes S."/>
            <person name="Wortman J."/>
            <person name="Nusbaum C."/>
            <person name="Birren B."/>
        </authorList>
    </citation>
    <scope>NUCLEOTIDE SEQUENCE [LARGE SCALE GENOMIC DNA]</scope>
    <source>
        <strain evidence="9 10">CBS 606.96</strain>
    </source>
</reference>
<evidence type="ECO:0000256" key="7">
    <source>
        <dbReference type="SAM" id="Coils"/>
    </source>
</evidence>
<keyword evidence="6" id="KW-0539">Nucleus</keyword>
<dbReference type="eggNOG" id="KOG0646">
    <property type="taxonomic scope" value="Eukaryota"/>
</dbReference>
<dbReference type="PROSITE" id="PS50294">
    <property type="entry name" value="WD_REPEATS_REGION"/>
    <property type="match status" value="1"/>
</dbReference>
<comment type="function">
    <text evidence="1 6">Component of the RIX1 complex required for processing of ITS2 sequences from 35S pre-rRNA.</text>
</comment>
<dbReference type="InterPro" id="IPR045227">
    <property type="entry name" value="WDR18/Ipi3/RID3"/>
</dbReference>
<feature type="coiled-coil region" evidence="7">
    <location>
        <begin position="446"/>
        <end position="473"/>
    </location>
</feature>
<dbReference type="HOGENOM" id="CLU_025946_1_0_1"/>
<feature type="region of interest" description="Disordered" evidence="8">
    <location>
        <begin position="517"/>
        <end position="539"/>
    </location>
</feature>
<dbReference type="GO" id="GO:0006261">
    <property type="term" value="P:DNA-templated DNA replication"/>
    <property type="evidence" value="ECO:0007669"/>
    <property type="project" value="TreeGrafter"/>
</dbReference>
<feature type="repeat" description="WD" evidence="5">
    <location>
        <begin position="185"/>
        <end position="229"/>
    </location>
</feature>
<dbReference type="SUPFAM" id="SSF50978">
    <property type="entry name" value="WD40 repeat-like"/>
    <property type="match status" value="1"/>
</dbReference>
<dbReference type="FunFam" id="2.130.10.10:FF:000929">
    <property type="entry name" value="Ribosomal assembly complex component Ipi3"/>
    <property type="match status" value="1"/>
</dbReference>
<dbReference type="InterPro" id="IPR015943">
    <property type="entry name" value="WD40/YVTN_repeat-like_dom_sf"/>
</dbReference>
<dbReference type="PANTHER" id="PTHR18763">
    <property type="entry name" value="WD-REPEAT PROTEIN 18"/>
    <property type="match status" value="1"/>
</dbReference>
<dbReference type="EMBL" id="AMGY01000010">
    <property type="protein sequence ID" value="EXJ77549.1"/>
    <property type="molecule type" value="Genomic_DNA"/>
</dbReference>
<evidence type="ECO:0000256" key="8">
    <source>
        <dbReference type="SAM" id="MobiDB-lite"/>
    </source>
</evidence>
<keyword evidence="4" id="KW-0677">Repeat</keyword>
<dbReference type="OrthoDB" id="756370at2759"/>
<feature type="compositionally biased region" description="Basic and acidic residues" evidence="8">
    <location>
        <begin position="521"/>
        <end position="530"/>
    </location>
</feature>
<dbReference type="Proteomes" id="UP000019478">
    <property type="component" value="Unassembled WGS sequence"/>
</dbReference>
<dbReference type="RefSeq" id="XP_007738059.1">
    <property type="nucleotide sequence ID" value="XM_007739869.1"/>
</dbReference>
<evidence type="ECO:0000256" key="4">
    <source>
        <dbReference type="ARBA" id="ARBA00022737"/>
    </source>
</evidence>
<evidence type="ECO:0000313" key="10">
    <source>
        <dbReference type="Proteomes" id="UP000019478"/>
    </source>
</evidence>
<comment type="caution">
    <text evidence="9">The sequence shown here is derived from an EMBL/GenBank/DDBJ whole genome shotgun (WGS) entry which is preliminary data.</text>
</comment>
<evidence type="ECO:0000256" key="6">
    <source>
        <dbReference type="RuleBase" id="RU369067"/>
    </source>
</evidence>
<gene>
    <name evidence="9" type="ORF">A1O3_09776</name>
</gene>
<dbReference type="PROSITE" id="PS50082">
    <property type="entry name" value="WD_REPEATS_2"/>
    <property type="match status" value="2"/>
</dbReference>
<feature type="repeat" description="WD" evidence="5">
    <location>
        <begin position="126"/>
        <end position="159"/>
    </location>
</feature>
<keyword evidence="7" id="KW-0175">Coiled coil</keyword>
<comment type="similarity">
    <text evidence="2 6">Belongs to the WD repeat IPI3/WDR18 family.</text>
</comment>
<dbReference type="InterPro" id="IPR001680">
    <property type="entry name" value="WD40_rpt"/>
</dbReference>
<comment type="subcellular location">
    <subcellularLocation>
        <location evidence="6">Nucleus</location>
    </subcellularLocation>
</comment>
<dbReference type="InterPro" id="IPR036322">
    <property type="entry name" value="WD40_repeat_dom_sf"/>
</dbReference>
<dbReference type="SMART" id="SM00320">
    <property type="entry name" value="WD40"/>
    <property type="match status" value="4"/>
</dbReference>
<proteinExistence type="inferred from homology"/>
<dbReference type="GO" id="GO:0120330">
    <property type="term" value="C:rixosome complex"/>
    <property type="evidence" value="ECO:0007669"/>
    <property type="project" value="UniProtKB-UniRule"/>
</dbReference>
<dbReference type="PANTHER" id="PTHR18763:SF0">
    <property type="entry name" value="WD REPEAT-CONTAINING PROTEIN 18"/>
    <property type="match status" value="1"/>
</dbReference>
<protein>
    <recommendedName>
        <fullName evidence="6">Pre-rRNA-processing protein IPI3</fullName>
    </recommendedName>
</protein>
<keyword evidence="3 5" id="KW-0853">WD repeat</keyword>